<proteinExistence type="predicted"/>
<evidence type="ECO:0000313" key="5">
    <source>
        <dbReference type="Proteomes" id="UP001187682"/>
    </source>
</evidence>
<feature type="domain" description="C2H2-type" evidence="3">
    <location>
        <begin position="318"/>
        <end position="344"/>
    </location>
</feature>
<sequence length="446" mass="48153">MCGPTRPEAVESGDAGNSQKLPGFAAFLSFSALDEARTGVAPGMPTSPSLAGPSKLSPNPYAGMTMHGSARDQFRNWFSDPGVDRIPAPLISGRRASETPVIKLPADSNNEELRPTVLEPQVQLEQRGQPWRPSLSSTALLAPREGSAADRGQHLWRRASMGNMLTGNSAYPPTLVPRPPSASATGSRSLDTDCQAAAPTYKPGPAFSVPALTVPAPLGHQPMKLPAPAPERVKSTLNRLLQPAPGAPERAPDQQAPSPLPESTARPSVPMIASSSWDPAGEKSSTTTKTNDRKRKASDAVSADGKGSPPAESERKRFKCPVQGCNSSYTWKENLTRHKTTRHAPVVRYCPFCKVNAVRLSFNRTDNFQGHILRHFRGRENSRARTEFDPAAEAFYRGITDMARREKQGQVKVRGGRGTAMMGSPRSEASDDTVEVPDELCIREYS</sequence>
<gene>
    <name evidence="4" type="ORF">DNG_06489</name>
</gene>
<evidence type="ECO:0000256" key="2">
    <source>
        <dbReference type="SAM" id="MobiDB-lite"/>
    </source>
</evidence>
<keyword evidence="1" id="KW-0479">Metal-binding</keyword>
<feature type="region of interest" description="Disordered" evidence="2">
    <location>
        <begin position="412"/>
        <end position="434"/>
    </location>
</feature>
<dbReference type="InterPro" id="IPR013087">
    <property type="entry name" value="Znf_C2H2_type"/>
</dbReference>
<dbReference type="EMBL" id="ONZQ02000009">
    <property type="protein sequence ID" value="SPO03806.1"/>
    <property type="molecule type" value="Genomic_DNA"/>
</dbReference>
<keyword evidence="1" id="KW-0862">Zinc</keyword>
<feature type="region of interest" description="Disordered" evidence="2">
    <location>
        <begin position="38"/>
        <end position="61"/>
    </location>
</feature>
<keyword evidence="5" id="KW-1185">Reference proteome</keyword>
<reference evidence="4" key="1">
    <citation type="submission" date="2018-03" db="EMBL/GenBank/DDBJ databases">
        <authorList>
            <person name="Guldener U."/>
        </authorList>
    </citation>
    <scope>NUCLEOTIDE SEQUENCE</scope>
</reference>
<dbReference type="PROSITE" id="PS50157">
    <property type="entry name" value="ZINC_FINGER_C2H2_2"/>
    <property type="match status" value="1"/>
</dbReference>
<dbReference type="Gene3D" id="3.30.160.60">
    <property type="entry name" value="Classic Zinc Finger"/>
    <property type="match status" value="1"/>
</dbReference>
<organism evidence="4 5">
    <name type="scientific">Cephalotrichum gorgonifer</name>
    <dbReference type="NCBI Taxonomy" id="2041049"/>
    <lineage>
        <taxon>Eukaryota</taxon>
        <taxon>Fungi</taxon>
        <taxon>Dikarya</taxon>
        <taxon>Ascomycota</taxon>
        <taxon>Pezizomycotina</taxon>
        <taxon>Sordariomycetes</taxon>
        <taxon>Hypocreomycetidae</taxon>
        <taxon>Microascales</taxon>
        <taxon>Microascaceae</taxon>
        <taxon>Cephalotrichum</taxon>
    </lineage>
</organism>
<comment type="caution">
    <text evidence="4">The sequence shown here is derived from an EMBL/GenBank/DDBJ whole genome shotgun (WGS) entry which is preliminary data.</text>
</comment>
<feature type="region of interest" description="Disordered" evidence="2">
    <location>
        <begin position="242"/>
        <end position="318"/>
    </location>
</feature>
<keyword evidence="1" id="KW-0863">Zinc-finger</keyword>
<evidence type="ECO:0000259" key="3">
    <source>
        <dbReference type="PROSITE" id="PS50157"/>
    </source>
</evidence>
<name>A0AAE8MZW4_9PEZI</name>
<evidence type="ECO:0000256" key="1">
    <source>
        <dbReference type="PROSITE-ProRule" id="PRU00042"/>
    </source>
</evidence>
<dbReference type="Proteomes" id="UP001187682">
    <property type="component" value="Unassembled WGS sequence"/>
</dbReference>
<dbReference type="PROSITE" id="PS00028">
    <property type="entry name" value="ZINC_FINGER_C2H2_1"/>
    <property type="match status" value="1"/>
</dbReference>
<feature type="region of interest" description="Disordered" evidence="2">
    <location>
        <begin position="1"/>
        <end position="20"/>
    </location>
</feature>
<dbReference type="SMART" id="SM00355">
    <property type="entry name" value="ZnF_C2H2"/>
    <property type="match status" value="2"/>
</dbReference>
<evidence type="ECO:0000313" key="4">
    <source>
        <dbReference type="EMBL" id="SPO03806.1"/>
    </source>
</evidence>
<feature type="region of interest" description="Disordered" evidence="2">
    <location>
        <begin position="120"/>
        <end position="208"/>
    </location>
</feature>
<dbReference type="AlphaFoldDB" id="A0AAE8MZW4"/>
<feature type="compositionally biased region" description="Polar residues" evidence="2">
    <location>
        <begin position="273"/>
        <end position="289"/>
    </location>
</feature>
<dbReference type="GO" id="GO:0008270">
    <property type="term" value="F:zinc ion binding"/>
    <property type="evidence" value="ECO:0007669"/>
    <property type="project" value="UniProtKB-KW"/>
</dbReference>
<protein>
    <recommendedName>
        <fullName evidence="3">C2H2-type domain-containing protein</fullName>
    </recommendedName>
</protein>
<accession>A0AAE8MZW4</accession>